<evidence type="ECO:0000313" key="1">
    <source>
        <dbReference type="EMBL" id="SMC24841.1"/>
    </source>
</evidence>
<gene>
    <name evidence="1" type="ORF">SAMN02746041_02107</name>
</gene>
<dbReference type="STRING" id="1121390.SAMN02746041_02107"/>
<reference evidence="1 2" key="1">
    <citation type="submission" date="2017-04" db="EMBL/GenBank/DDBJ databases">
        <authorList>
            <person name="Afonso C.L."/>
            <person name="Miller P.J."/>
            <person name="Scott M.A."/>
            <person name="Spackman E."/>
            <person name="Goraichik I."/>
            <person name="Dimitrov K.M."/>
            <person name="Suarez D.L."/>
            <person name="Swayne D.E."/>
        </authorList>
    </citation>
    <scope>NUCLEOTIDE SEQUENCE [LARGE SCALE GENOMIC DNA]</scope>
    <source>
        <strain evidence="1 2">DSM 13146</strain>
    </source>
</reference>
<evidence type="ECO:0008006" key="3">
    <source>
        <dbReference type="Google" id="ProtNLM"/>
    </source>
</evidence>
<keyword evidence="2" id="KW-1185">Reference proteome</keyword>
<dbReference type="OrthoDB" id="5432683at2"/>
<dbReference type="AlphaFoldDB" id="A0A1W1XMT4"/>
<proteinExistence type="predicted"/>
<evidence type="ECO:0000313" key="2">
    <source>
        <dbReference type="Proteomes" id="UP000192783"/>
    </source>
</evidence>
<organism evidence="1 2">
    <name type="scientific">Desulfacinum hydrothermale DSM 13146</name>
    <dbReference type="NCBI Taxonomy" id="1121390"/>
    <lineage>
        <taxon>Bacteria</taxon>
        <taxon>Pseudomonadati</taxon>
        <taxon>Thermodesulfobacteriota</taxon>
        <taxon>Syntrophobacteria</taxon>
        <taxon>Syntrophobacterales</taxon>
        <taxon>Syntrophobacteraceae</taxon>
        <taxon>Desulfacinum</taxon>
    </lineage>
</organism>
<sequence length="63" mass="7564">MTFDRIKEAVLEMSPEDQKRVILELVPEIWPQVCVDDSCLDRMRELVDEAVVREYREQHFNNV</sequence>
<dbReference type="RefSeq" id="WP_084057845.1">
    <property type="nucleotide sequence ID" value="NZ_FWXF01000011.1"/>
</dbReference>
<dbReference type="EMBL" id="FWXF01000011">
    <property type="protein sequence ID" value="SMC24841.1"/>
    <property type="molecule type" value="Genomic_DNA"/>
</dbReference>
<dbReference type="Proteomes" id="UP000192783">
    <property type="component" value="Unassembled WGS sequence"/>
</dbReference>
<name>A0A1W1XMT4_9BACT</name>
<accession>A0A1W1XMT4</accession>
<protein>
    <recommendedName>
        <fullName evidence="3">Addiction module component</fullName>
    </recommendedName>
</protein>